<dbReference type="AlphaFoldDB" id="A0AAU7Z1U7"/>
<organism evidence="2">
    <name type="scientific">Tunturiibacter gelidiferens</name>
    <dbReference type="NCBI Taxonomy" id="3069689"/>
    <lineage>
        <taxon>Bacteria</taxon>
        <taxon>Pseudomonadati</taxon>
        <taxon>Acidobacteriota</taxon>
        <taxon>Terriglobia</taxon>
        <taxon>Terriglobales</taxon>
        <taxon>Acidobacteriaceae</taxon>
        <taxon>Tunturiibacter</taxon>
    </lineage>
</organism>
<sequence>MDEQQGQPSENDSRRSQDPVVSGSVTSGVDKIRQTEYRNTSANEPQHVQDGLIKRYWNRFANGGGDRIVELILAAAITFFAAGQWFTSCENNAATTAQTSQLISAAQINAYASTQNMQASRDFAKSAQSINIGIEKAVGNLKRQAIDAEEARESSENASNRALNASIESSRIDQRAWISVKSVKLTTAYSENVPGEATVAIANTGKTPALNVGISIGNVSVGATSPDLRIVKGNRTVQPPGDNGNALFLSIPPTPSGRKIYLRFAIDYWDVFQKPTDRPHTTSFCGYYPSTQPPFFFNCPDVTTEME</sequence>
<evidence type="ECO:0000256" key="1">
    <source>
        <dbReference type="SAM" id="MobiDB-lite"/>
    </source>
</evidence>
<dbReference type="KEGG" id="tgi:RBB81_02485"/>
<reference evidence="2" key="1">
    <citation type="submission" date="2023-08" db="EMBL/GenBank/DDBJ databases">
        <authorList>
            <person name="Messyasz A."/>
            <person name="Mannisto M.K."/>
            <person name="Kerkhof L.J."/>
            <person name="Haggblom M."/>
        </authorList>
    </citation>
    <scope>NUCLEOTIDE SEQUENCE</scope>
    <source>
        <strain evidence="2">M8UP39</strain>
    </source>
</reference>
<evidence type="ECO:0000313" key="2">
    <source>
        <dbReference type="EMBL" id="XCB22808.1"/>
    </source>
</evidence>
<dbReference type="RefSeq" id="WP_353072605.1">
    <property type="nucleotide sequence ID" value="NZ_CP132938.1"/>
</dbReference>
<accession>A0AAU7Z1U7</accession>
<proteinExistence type="predicted"/>
<protein>
    <submittedName>
        <fullName evidence="2">Uncharacterized protein</fullName>
    </submittedName>
</protein>
<name>A0AAU7Z1U7_9BACT</name>
<feature type="compositionally biased region" description="Polar residues" evidence="1">
    <location>
        <begin position="1"/>
        <end position="10"/>
    </location>
</feature>
<reference evidence="2" key="2">
    <citation type="journal article" date="2024" name="Environ. Microbiol.">
        <title>Genome analysis and description of Tunturibacter gen. nov. expands the diversity of Terriglobia in tundra soils.</title>
        <authorList>
            <person name="Messyasz A."/>
            <person name="Mannisto M.K."/>
            <person name="Kerkhof L.J."/>
            <person name="Haggblom M.M."/>
        </authorList>
    </citation>
    <scope>NUCLEOTIDE SEQUENCE</scope>
    <source>
        <strain evidence="2">M8UP39</strain>
    </source>
</reference>
<dbReference type="EMBL" id="CP132938">
    <property type="protein sequence ID" value="XCB22808.1"/>
    <property type="molecule type" value="Genomic_DNA"/>
</dbReference>
<gene>
    <name evidence="2" type="ORF">RBB81_02485</name>
</gene>
<feature type="region of interest" description="Disordered" evidence="1">
    <location>
        <begin position="1"/>
        <end position="45"/>
    </location>
</feature>